<evidence type="ECO:0000313" key="1">
    <source>
        <dbReference type="EMBL" id="EET89926.1"/>
    </source>
</evidence>
<dbReference type="Gene3D" id="3.30.460.40">
    <property type="match status" value="1"/>
</dbReference>
<reference evidence="1 2" key="1">
    <citation type="journal article" date="2009" name="Genome Biol.">
        <title>Community-wide analysis of microbial genome sequence signatures.</title>
        <authorList>
            <person name="Dick G.J."/>
            <person name="Andersson A.F."/>
            <person name="Baker B.J."/>
            <person name="Simmons S.L."/>
            <person name="Thomas B.C."/>
            <person name="Yelton A.P."/>
            <person name="Banfield J.F."/>
        </authorList>
    </citation>
    <scope>NUCLEOTIDE SEQUENCE [LARGE SCALE GENOMIC DNA]</scope>
    <source>
        <strain evidence="1">ARMAN-2</strain>
    </source>
</reference>
<dbReference type="EMBL" id="GG697240">
    <property type="protein sequence ID" value="EET89926.1"/>
    <property type="molecule type" value="Genomic_DNA"/>
</dbReference>
<organism evidence="1 2">
    <name type="scientific">Candidatus Micrarchaeum acidiphilum ARMAN-2</name>
    <dbReference type="NCBI Taxonomy" id="425595"/>
    <lineage>
        <taxon>Archaea</taxon>
        <taxon>Candidatus Micrarchaeota</taxon>
        <taxon>Candidatus Micrarchaeia</taxon>
        <taxon>Candidatus Micrarchaeales</taxon>
        <taxon>Candidatus Micrarchaeaceae</taxon>
        <taxon>Candidatus Micrarchaeum</taxon>
    </lineage>
</organism>
<accession>C7DH24</accession>
<dbReference type="AlphaFoldDB" id="C7DH24"/>
<gene>
    <name evidence="1" type="ORF">UNLARM2_0370</name>
</gene>
<dbReference type="InterPro" id="IPR043519">
    <property type="entry name" value="NT_sf"/>
</dbReference>
<sequence>MSKKAKTWQNRDREYNITPLELLDIYHRLEKLFDDVAILGGRAVNIYISGDKRFTKDIDVVVKLPDIPLNMLKDAILENGFIYETYDNGNLKKLINKETNTSIDLYYSANLGGIRIQDLLDLAKTRILGHDNETVKVVHPALLILMKLKSNRPKDIEDVGKLVHNLYGTPEKFIERENAVLSRYLDLSDFGFLRSRLETTRYEQLLRN</sequence>
<protein>
    <submittedName>
        <fullName evidence="1">Uncharacterized protein</fullName>
    </submittedName>
</protein>
<reference evidence="1 2" key="2">
    <citation type="journal article" date="2010" name="Proc. Natl. Acad. Sci. U.S.A.">
        <title>Enigmatic, ultrasmall, uncultivated Archaea.</title>
        <authorList>
            <person name="Baker B.J."/>
            <person name="Comolli L.R."/>
            <person name="Dick G.J."/>
            <person name="Hauser L.J."/>
            <person name="Hyatt D."/>
            <person name="Dill B.D."/>
            <person name="Land M.L."/>
            <person name="Verberkmoes N.C."/>
            <person name="Hettich R.L."/>
            <person name="Banfield J.F."/>
        </authorList>
    </citation>
    <scope>NUCLEOTIDE SEQUENCE [LARGE SCALE GENOMIC DNA]</scope>
    <source>
        <strain evidence="1">ARMAN-2</strain>
    </source>
</reference>
<dbReference type="SUPFAM" id="SSF81301">
    <property type="entry name" value="Nucleotidyltransferase"/>
    <property type="match status" value="1"/>
</dbReference>
<name>C7DH24_MICA2</name>
<keyword evidence="2" id="KW-1185">Reference proteome</keyword>
<proteinExistence type="predicted"/>
<dbReference type="Pfam" id="PF09970">
    <property type="entry name" value="DUF2204"/>
    <property type="match status" value="1"/>
</dbReference>
<evidence type="ECO:0000313" key="2">
    <source>
        <dbReference type="Proteomes" id="UP000332487"/>
    </source>
</evidence>
<dbReference type="Proteomes" id="UP000332487">
    <property type="component" value="Unassembled WGS sequence"/>
</dbReference>
<dbReference type="InterPro" id="IPR018700">
    <property type="entry name" value="DUF2204"/>
</dbReference>